<dbReference type="EC" id="3.4.24.-" evidence="6"/>
<comment type="caution">
    <text evidence="9">The sequence shown here is derived from an EMBL/GenBank/DDBJ whole genome shotgun (WGS) entry which is preliminary data.</text>
</comment>
<keyword evidence="5 6" id="KW-0482">Metalloprotease</keyword>
<dbReference type="SUPFAM" id="SSF55486">
    <property type="entry name" value="Metalloproteases ('zincins'), catalytic domain"/>
    <property type="match status" value="1"/>
</dbReference>
<evidence type="ECO:0000256" key="1">
    <source>
        <dbReference type="ARBA" id="ARBA00022670"/>
    </source>
</evidence>
<evidence type="ECO:0000256" key="2">
    <source>
        <dbReference type="ARBA" id="ARBA00022723"/>
    </source>
</evidence>
<sequence>MEEIKAVPRREECDRRYQWHLDDLYASEDLWEKDYELLEKSIPELASYEGRLGENVHTFLAYMDKKQEIMKKFEAVYVYANQKYHEDTGNADSQKLTAKAQALSLKLGSATVFEEPELLAVGKGTIDGWFAQTKEMELYRRFFYELYRQQEHVLSKEMEAVLTDVSDMSEDISNIFSMFNNADVKFPPVRGEDGREIPVSHGRYTLLMESRDREIRKQAFASMYSQYGQYRNTLAAVYAANLKSSAFFAKMRKYDSDLAMALHGGEIPVSVYTQLIDTVHEHLPLMYRYAALRKKALGVDELHMYDLYAPMVDEVTMKIPFEEAKDMVKKGLAPLGEDYVRVLSEGMDGGWIDVYENQGKRSGAYSWGAYGCHPFVLMNYQDNLNNVFTLAHEMGHSMHSYYSDKNQPYLYAGYRIFVAEVASTCNEALLMEYLLRHTEDKKEKAYLINYFLEQFKGTLYRQTMFAEFEKITHEMAGRGEPLTAEILNEIYYKLNEQYFGDGVVIDQEIALEWARIPHFYTPFYVYQYATGYSAAIAISRKILSGDEAAKEGYMKFLSGGSSMNPIDLLKLCGVDMTTKEPVESALALFGELLDEMEELLA</sequence>
<keyword evidence="2 6" id="KW-0479">Metal-binding</keyword>
<dbReference type="PANTHER" id="PTHR11804:SF84">
    <property type="entry name" value="SACCHAROLYSIN"/>
    <property type="match status" value="1"/>
</dbReference>
<dbReference type="GO" id="GO:0006508">
    <property type="term" value="P:proteolysis"/>
    <property type="evidence" value="ECO:0007669"/>
    <property type="project" value="UniProtKB-KW"/>
</dbReference>
<dbReference type="CDD" id="cd09608">
    <property type="entry name" value="M3B_PepF"/>
    <property type="match status" value="1"/>
</dbReference>
<dbReference type="GO" id="GO:0004222">
    <property type="term" value="F:metalloendopeptidase activity"/>
    <property type="evidence" value="ECO:0007669"/>
    <property type="project" value="UniProtKB-UniRule"/>
</dbReference>
<reference evidence="9" key="2">
    <citation type="submission" date="2021-04" db="EMBL/GenBank/DDBJ databases">
        <authorList>
            <person name="Gilroy R."/>
        </authorList>
    </citation>
    <scope>NUCLEOTIDE SEQUENCE</scope>
    <source>
        <strain evidence="9">ChiSxjej3B15-1167</strain>
    </source>
</reference>
<keyword evidence="3 6" id="KW-0378">Hydrolase</keyword>
<dbReference type="GO" id="GO:0006518">
    <property type="term" value="P:peptide metabolic process"/>
    <property type="evidence" value="ECO:0007669"/>
    <property type="project" value="TreeGrafter"/>
</dbReference>
<evidence type="ECO:0000259" key="7">
    <source>
        <dbReference type="Pfam" id="PF01432"/>
    </source>
</evidence>
<dbReference type="Pfam" id="PF08439">
    <property type="entry name" value="Peptidase_M3_N"/>
    <property type="match status" value="1"/>
</dbReference>
<dbReference type="PANTHER" id="PTHR11804">
    <property type="entry name" value="PROTEASE M3 THIMET OLIGOPEPTIDASE-RELATED"/>
    <property type="match status" value="1"/>
</dbReference>
<dbReference type="InterPro" id="IPR042088">
    <property type="entry name" value="OligoPept_F_C"/>
</dbReference>
<gene>
    <name evidence="9" type="primary">pepF</name>
    <name evidence="9" type="ORF">H9849_06785</name>
</gene>
<dbReference type="Proteomes" id="UP000886805">
    <property type="component" value="Unassembled WGS sequence"/>
</dbReference>
<reference evidence="9" key="1">
    <citation type="journal article" date="2021" name="PeerJ">
        <title>Extensive microbial diversity within the chicken gut microbiome revealed by metagenomics and culture.</title>
        <authorList>
            <person name="Gilroy R."/>
            <person name="Ravi A."/>
            <person name="Getino M."/>
            <person name="Pursley I."/>
            <person name="Horton D.L."/>
            <person name="Alikhan N.F."/>
            <person name="Baker D."/>
            <person name="Gharbi K."/>
            <person name="Hall N."/>
            <person name="Watson M."/>
            <person name="Adriaenssens E.M."/>
            <person name="Foster-Nyarko E."/>
            <person name="Jarju S."/>
            <person name="Secka A."/>
            <person name="Antonio M."/>
            <person name="Oren A."/>
            <person name="Chaudhuri R.R."/>
            <person name="La Ragione R."/>
            <person name="Hildebrand F."/>
            <person name="Pallen M.J."/>
        </authorList>
    </citation>
    <scope>NUCLEOTIDE SEQUENCE</scope>
    <source>
        <strain evidence="9">ChiSxjej3B15-1167</strain>
    </source>
</reference>
<dbReference type="InterPro" id="IPR004438">
    <property type="entry name" value="Peptidase_M3B"/>
</dbReference>
<comment type="cofactor">
    <cofactor evidence="6">
        <name>Zn(2+)</name>
        <dbReference type="ChEBI" id="CHEBI:29105"/>
    </cofactor>
    <text evidence="6">Binds 1 zinc ion.</text>
</comment>
<dbReference type="GO" id="GO:0046872">
    <property type="term" value="F:metal ion binding"/>
    <property type="evidence" value="ECO:0007669"/>
    <property type="project" value="UniProtKB-UniRule"/>
</dbReference>
<dbReference type="InterPro" id="IPR045090">
    <property type="entry name" value="Pept_M3A_M3B"/>
</dbReference>
<comment type="similarity">
    <text evidence="6">Belongs to the peptidase M3B family.</text>
</comment>
<proteinExistence type="inferred from homology"/>
<evidence type="ECO:0000256" key="6">
    <source>
        <dbReference type="RuleBase" id="RU368091"/>
    </source>
</evidence>
<evidence type="ECO:0000259" key="8">
    <source>
        <dbReference type="Pfam" id="PF08439"/>
    </source>
</evidence>
<accession>A0A9D1X570</accession>
<name>A0A9D1X570_9FIRM</name>
<keyword evidence="4 6" id="KW-0862">Zinc</keyword>
<dbReference type="Pfam" id="PF01432">
    <property type="entry name" value="Peptidase_M3"/>
    <property type="match status" value="1"/>
</dbReference>
<dbReference type="NCBIfam" id="TIGR00181">
    <property type="entry name" value="pepF"/>
    <property type="match status" value="1"/>
</dbReference>
<dbReference type="InterPro" id="IPR013647">
    <property type="entry name" value="OligopepF_N_dom"/>
</dbReference>
<evidence type="ECO:0000313" key="10">
    <source>
        <dbReference type="Proteomes" id="UP000886805"/>
    </source>
</evidence>
<comment type="function">
    <text evidence="6">Has oligopeptidase activity and degrades a variety of small bioactive peptides.</text>
</comment>
<dbReference type="Gene3D" id="1.10.1370.20">
    <property type="entry name" value="Oligoendopeptidase f, C-terminal domain"/>
    <property type="match status" value="1"/>
</dbReference>
<evidence type="ECO:0000313" key="9">
    <source>
        <dbReference type="EMBL" id="HIX72712.1"/>
    </source>
</evidence>
<organism evidence="9 10">
    <name type="scientific">Candidatus Anaerobutyricum stercoripullorum</name>
    <dbReference type="NCBI Taxonomy" id="2838456"/>
    <lineage>
        <taxon>Bacteria</taxon>
        <taxon>Bacillati</taxon>
        <taxon>Bacillota</taxon>
        <taxon>Clostridia</taxon>
        <taxon>Lachnospirales</taxon>
        <taxon>Lachnospiraceae</taxon>
        <taxon>Anaerobutyricum</taxon>
    </lineage>
</organism>
<evidence type="ECO:0000256" key="4">
    <source>
        <dbReference type="ARBA" id="ARBA00022833"/>
    </source>
</evidence>
<feature type="domain" description="Peptidase M3A/M3B catalytic" evidence="7">
    <location>
        <begin position="206"/>
        <end position="587"/>
    </location>
</feature>
<evidence type="ECO:0000256" key="3">
    <source>
        <dbReference type="ARBA" id="ARBA00022801"/>
    </source>
</evidence>
<dbReference type="Gene3D" id="1.20.140.70">
    <property type="entry name" value="Oligopeptidase f, N-terminal domain"/>
    <property type="match status" value="1"/>
</dbReference>
<dbReference type="AlphaFoldDB" id="A0A9D1X570"/>
<dbReference type="Gene3D" id="1.10.287.830">
    <property type="entry name" value="putative peptidase helix hairpin domain like"/>
    <property type="match status" value="1"/>
</dbReference>
<evidence type="ECO:0000256" key="5">
    <source>
        <dbReference type="ARBA" id="ARBA00023049"/>
    </source>
</evidence>
<protein>
    <recommendedName>
        <fullName evidence="6">Oligopeptidase F</fullName>
        <ecNumber evidence="6">3.4.24.-</ecNumber>
    </recommendedName>
</protein>
<feature type="domain" description="Oligopeptidase F N-terminal" evidence="8">
    <location>
        <begin position="117"/>
        <end position="186"/>
    </location>
</feature>
<dbReference type="EMBL" id="DXEQ01000201">
    <property type="protein sequence ID" value="HIX72712.1"/>
    <property type="molecule type" value="Genomic_DNA"/>
</dbReference>
<keyword evidence="1 6" id="KW-0645">Protease</keyword>
<dbReference type="InterPro" id="IPR001567">
    <property type="entry name" value="Pept_M3A_M3B_dom"/>
</dbReference>